<sequence>MDISQVKEQFVTAAHAHQGSTTQAYENGSRKEMMNSCSNGCNLRLTYSFSLDNARTCEFPQTEISVLNSKPFDLVLVSLSSLVRPDSYLRHSGLICIRKFIRLPMHVALKLGDTIVAFYRRMKSDRNKITFTLTHTHTHTNT</sequence>
<reference evidence="1 2" key="1">
    <citation type="journal article" date="2012" name="PLoS Pathog.">
        <title>Diverse lifestyles and strategies of plant pathogenesis encoded in the genomes of eighteen Dothideomycetes fungi.</title>
        <authorList>
            <person name="Ohm R.A."/>
            <person name="Feau N."/>
            <person name="Henrissat B."/>
            <person name="Schoch C.L."/>
            <person name="Horwitz B.A."/>
            <person name="Barry K.W."/>
            <person name="Condon B.J."/>
            <person name="Copeland A.C."/>
            <person name="Dhillon B."/>
            <person name="Glaser F."/>
            <person name="Hesse C.N."/>
            <person name="Kosti I."/>
            <person name="LaButti K."/>
            <person name="Lindquist E.A."/>
            <person name="Lucas S."/>
            <person name="Salamov A.A."/>
            <person name="Bradshaw R.E."/>
            <person name="Ciuffetti L."/>
            <person name="Hamelin R.C."/>
            <person name="Kema G.H.J."/>
            <person name="Lawrence C."/>
            <person name="Scott J.A."/>
            <person name="Spatafora J.W."/>
            <person name="Turgeon B.G."/>
            <person name="de Wit P.J.G.M."/>
            <person name="Zhong S."/>
            <person name="Goodwin S.B."/>
            <person name="Grigoriev I.V."/>
        </authorList>
    </citation>
    <scope>NUCLEOTIDE SEQUENCE [LARGE SCALE GENOMIC DNA]</scope>
    <source>
        <strain evidence="1 2">CIRAD86</strain>
    </source>
</reference>
<dbReference type="KEGG" id="pfj:MYCFIDRAFT_170052"/>
<dbReference type="HOGENOM" id="CLU_1816622_0_0_1"/>
<dbReference type="GeneID" id="19332436"/>
<protein>
    <submittedName>
        <fullName evidence="1">Uncharacterized protein</fullName>
    </submittedName>
</protein>
<dbReference type="RefSeq" id="XP_007921470.1">
    <property type="nucleotide sequence ID" value="XM_007923279.1"/>
</dbReference>
<evidence type="ECO:0000313" key="1">
    <source>
        <dbReference type="EMBL" id="EME88434.1"/>
    </source>
</evidence>
<name>N1Q751_PSEFD</name>
<dbReference type="AlphaFoldDB" id="N1Q751"/>
<gene>
    <name evidence="1" type="ORF">MYCFIDRAFT_170052</name>
</gene>
<organism evidence="1 2">
    <name type="scientific">Pseudocercospora fijiensis (strain CIRAD86)</name>
    <name type="common">Black leaf streak disease fungus</name>
    <name type="synonym">Mycosphaerella fijiensis</name>
    <dbReference type="NCBI Taxonomy" id="383855"/>
    <lineage>
        <taxon>Eukaryota</taxon>
        <taxon>Fungi</taxon>
        <taxon>Dikarya</taxon>
        <taxon>Ascomycota</taxon>
        <taxon>Pezizomycotina</taxon>
        <taxon>Dothideomycetes</taxon>
        <taxon>Dothideomycetidae</taxon>
        <taxon>Mycosphaerellales</taxon>
        <taxon>Mycosphaerellaceae</taxon>
        <taxon>Pseudocercospora</taxon>
    </lineage>
</organism>
<keyword evidence="2" id="KW-1185">Reference proteome</keyword>
<accession>N1Q751</accession>
<dbReference type="EMBL" id="KB446555">
    <property type="protein sequence ID" value="EME88434.1"/>
    <property type="molecule type" value="Genomic_DNA"/>
</dbReference>
<evidence type="ECO:0000313" key="2">
    <source>
        <dbReference type="Proteomes" id="UP000016932"/>
    </source>
</evidence>
<dbReference type="VEuPathDB" id="FungiDB:MYCFIDRAFT_170052"/>
<proteinExistence type="predicted"/>
<dbReference type="Proteomes" id="UP000016932">
    <property type="component" value="Unassembled WGS sequence"/>
</dbReference>